<dbReference type="EC" id="1.14.19.21" evidence="14"/>
<keyword evidence="11" id="KW-0472">Membrane</keyword>
<dbReference type="Gene3D" id="3.90.380.10">
    <property type="entry name" value="Naphthalene 1,2-dioxygenase Alpha Subunit, Chain A, domain 1"/>
    <property type="match status" value="1"/>
</dbReference>
<comment type="pathway">
    <text evidence="12">Steroid hormone biosynthesis; dafachronic acid biosynthesis.</text>
</comment>
<comment type="cofactor">
    <cofactor evidence="1">
        <name>Fe cation</name>
        <dbReference type="ChEBI" id="CHEBI:24875"/>
    </cofactor>
</comment>
<evidence type="ECO:0000256" key="15">
    <source>
        <dbReference type="ARBA" id="ARBA00047853"/>
    </source>
</evidence>
<evidence type="ECO:0000256" key="8">
    <source>
        <dbReference type="ARBA" id="ARBA00023002"/>
    </source>
</evidence>
<evidence type="ECO:0000256" key="14">
    <source>
        <dbReference type="ARBA" id="ARBA00026095"/>
    </source>
</evidence>
<dbReference type="Pfam" id="PF19298">
    <property type="entry name" value="KshA_C"/>
    <property type="match status" value="1"/>
</dbReference>
<comment type="similarity">
    <text evidence="13">Belongs to the cholesterol 7-desaturase family.</text>
</comment>
<dbReference type="GO" id="GO:0005737">
    <property type="term" value="C:cytoplasm"/>
    <property type="evidence" value="ECO:0007669"/>
    <property type="project" value="TreeGrafter"/>
</dbReference>
<reference evidence="18" key="1">
    <citation type="journal article" date="2023" name="Int. J. Mol. Sci.">
        <title>Function Analysis of Cholesterol 7-Desaturase in Ovarian Maturation and Molting in Macrobrachium nipponense: Providing Evidence for Reproductive Molting Progress.</title>
        <authorList>
            <person name="Wang J."/>
            <person name="Jiang S."/>
            <person name="Zhang W."/>
            <person name="Xiong Y."/>
            <person name="Jin S."/>
            <person name="Cheng D."/>
            <person name="Zheng Y."/>
            <person name="Qiao H."/>
            <person name="Fu H."/>
        </authorList>
    </citation>
    <scope>NUCLEOTIDE SEQUENCE</scope>
</reference>
<organism evidence="18">
    <name type="scientific">Macrobrachium nipponense</name>
    <name type="common">Oriental river shrimp</name>
    <name type="synonym">Palaemon nipponensis</name>
    <dbReference type="NCBI Taxonomy" id="159736"/>
    <lineage>
        <taxon>Eukaryota</taxon>
        <taxon>Metazoa</taxon>
        <taxon>Ecdysozoa</taxon>
        <taxon>Arthropoda</taxon>
        <taxon>Crustacea</taxon>
        <taxon>Multicrustacea</taxon>
        <taxon>Malacostraca</taxon>
        <taxon>Eumalacostraca</taxon>
        <taxon>Eucarida</taxon>
        <taxon>Decapoda</taxon>
        <taxon>Pleocyemata</taxon>
        <taxon>Caridea</taxon>
        <taxon>Palaemonoidea</taxon>
        <taxon>Palaemonidae</taxon>
        <taxon>Macrobrachium</taxon>
    </lineage>
</organism>
<dbReference type="InterPro" id="IPR017941">
    <property type="entry name" value="Rieske_2Fe-2S"/>
</dbReference>
<keyword evidence="10" id="KW-0411">Iron-sulfur</keyword>
<evidence type="ECO:0000259" key="17">
    <source>
        <dbReference type="PROSITE" id="PS51296"/>
    </source>
</evidence>
<accession>A0AA50QAJ0</accession>
<evidence type="ECO:0000256" key="13">
    <source>
        <dbReference type="ARBA" id="ARBA00025729"/>
    </source>
</evidence>
<dbReference type="GO" id="GO:0170056">
    <property type="term" value="F:cholesterol 7-desaturase [NAD(P)H] activity"/>
    <property type="evidence" value="ECO:0007669"/>
    <property type="project" value="UniProtKB-EC"/>
</dbReference>
<comment type="pathway">
    <text evidence="3">Hormone biosynthesis.</text>
</comment>
<evidence type="ECO:0000256" key="4">
    <source>
        <dbReference type="ARBA" id="ARBA00022692"/>
    </source>
</evidence>
<dbReference type="Pfam" id="PF00355">
    <property type="entry name" value="Rieske"/>
    <property type="match status" value="1"/>
</dbReference>
<dbReference type="AlphaFoldDB" id="A0AA50QAJ0"/>
<evidence type="ECO:0000256" key="11">
    <source>
        <dbReference type="ARBA" id="ARBA00023136"/>
    </source>
</evidence>
<evidence type="ECO:0000313" key="18">
    <source>
        <dbReference type="EMBL" id="WMC09171.1"/>
    </source>
</evidence>
<dbReference type="GO" id="GO:0008203">
    <property type="term" value="P:cholesterol metabolic process"/>
    <property type="evidence" value="ECO:0007669"/>
    <property type="project" value="InterPro"/>
</dbReference>
<evidence type="ECO:0000256" key="2">
    <source>
        <dbReference type="ARBA" id="ARBA00004370"/>
    </source>
</evidence>
<feature type="domain" description="Rieske" evidence="17">
    <location>
        <begin position="1"/>
        <end position="38"/>
    </location>
</feature>
<dbReference type="InterPro" id="IPR050584">
    <property type="entry name" value="Cholesterol_7-desaturase"/>
</dbReference>
<dbReference type="Gene3D" id="2.102.10.10">
    <property type="entry name" value="Rieske [2Fe-2S] iron-sulphur domain"/>
    <property type="match status" value="1"/>
</dbReference>
<dbReference type="InterPro" id="IPR036922">
    <property type="entry name" value="Rieske_2Fe-2S_sf"/>
</dbReference>
<dbReference type="SUPFAM" id="SSF50022">
    <property type="entry name" value="ISP domain"/>
    <property type="match status" value="1"/>
</dbReference>
<sequence>MAVGGVVKGSSLECPFHGWQFDGIDGSCVHIPNCAKVPKTANVRTWEEPRDERLHLRLARRRGPGADVGNHRNQRDYLHKWTFRGRTSHEVLAHIQEIPENGADVAHLLHLHRPNIFKGSDLRDAFADNQVLDVAQHIWDGEWRSRPEPESHTAELKVTHTFALFGGKFKILTMTVKAEQIGPGVVHLHFDTSLGSGVLIQVVTPVEPLRQKIVHQFYSSSSFIAPYAKFVLLCEARHVERDIMIWNNKQYKAQPMYVKEDRFLKKFRSWYAQFYSQNSQQFSFRNETLSW</sequence>
<evidence type="ECO:0000256" key="9">
    <source>
        <dbReference type="ARBA" id="ARBA00023004"/>
    </source>
</evidence>
<dbReference type="SUPFAM" id="SSF55961">
    <property type="entry name" value="Bet v1-like"/>
    <property type="match status" value="1"/>
</dbReference>
<keyword evidence="4" id="KW-0812">Transmembrane</keyword>
<evidence type="ECO:0000256" key="3">
    <source>
        <dbReference type="ARBA" id="ARBA00004972"/>
    </source>
</evidence>
<evidence type="ECO:0000256" key="10">
    <source>
        <dbReference type="ARBA" id="ARBA00023014"/>
    </source>
</evidence>
<proteinExistence type="evidence at transcript level"/>
<evidence type="ECO:0000256" key="7">
    <source>
        <dbReference type="ARBA" id="ARBA00022989"/>
    </source>
</evidence>
<evidence type="ECO:0000256" key="6">
    <source>
        <dbReference type="ARBA" id="ARBA00022723"/>
    </source>
</evidence>
<comment type="catalytic activity">
    <reaction evidence="15">
        <text>cholesterol + NADH + O2 + H(+) = 7-dehydrocholesterol + NAD(+) + 2 H2O</text>
        <dbReference type="Rhea" id="RHEA:51644"/>
        <dbReference type="ChEBI" id="CHEBI:15377"/>
        <dbReference type="ChEBI" id="CHEBI:15378"/>
        <dbReference type="ChEBI" id="CHEBI:15379"/>
        <dbReference type="ChEBI" id="CHEBI:16113"/>
        <dbReference type="ChEBI" id="CHEBI:17759"/>
        <dbReference type="ChEBI" id="CHEBI:57540"/>
        <dbReference type="ChEBI" id="CHEBI:57945"/>
        <dbReference type="EC" id="1.14.19.21"/>
    </reaction>
    <physiologicalReaction direction="left-to-right" evidence="15">
        <dbReference type="Rhea" id="RHEA:51645"/>
    </physiologicalReaction>
</comment>
<reference evidence="18" key="2">
    <citation type="submission" date="2023-03" db="EMBL/GenBank/DDBJ databases">
        <authorList>
            <person name="Fu H."/>
        </authorList>
    </citation>
    <scope>NUCLEOTIDE SEQUENCE</scope>
</reference>
<dbReference type="GO" id="GO:0051537">
    <property type="term" value="F:2 iron, 2 sulfur cluster binding"/>
    <property type="evidence" value="ECO:0007669"/>
    <property type="project" value="UniProtKB-KW"/>
</dbReference>
<keyword evidence="9" id="KW-0408">Iron</keyword>
<dbReference type="EMBL" id="OQ553932">
    <property type="protein sequence ID" value="WMC09171.1"/>
    <property type="molecule type" value="mRNA"/>
</dbReference>
<dbReference type="InterPro" id="IPR045605">
    <property type="entry name" value="KshA-like_C"/>
</dbReference>
<evidence type="ECO:0000256" key="1">
    <source>
        <dbReference type="ARBA" id="ARBA00001962"/>
    </source>
</evidence>
<dbReference type="PANTHER" id="PTHR21266">
    <property type="entry name" value="IRON-SULFUR DOMAIN CONTAINING PROTEIN"/>
    <property type="match status" value="1"/>
</dbReference>
<keyword evidence="8" id="KW-0560">Oxidoreductase</keyword>
<dbReference type="PANTHER" id="PTHR21266:SF32">
    <property type="entry name" value="CHOLESTEROL 7-DESATURASE NVD"/>
    <property type="match status" value="1"/>
</dbReference>
<dbReference type="PROSITE" id="PS51296">
    <property type="entry name" value="RIESKE"/>
    <property type="match status" value="1"/>
</dbReference>
<dbReference type="GO" id="GO:0016020">
    <property type="term" value="C:membrane"/>
    <property type="evidence" value="ECO:0007669"/>
    <property type="project" value="UniProtKB-SubCell"/>
</dbReference>
<dbReference type="GO" id="GO:0046872">
    <property type="term" value="F:metal ion binding"/>
    <property type="evidence" value="ECO:0007669"/>
    <property type="project" value="UniProtKB-KW"/>
</dbReference>
<keyword evidence="5" id="KW-0001">2Fe-2S</keyword>
<comment type="catalytic activity">
    <reaction evidence="16">
        <text>cholesterol + NADPH + O2 + H(+) = 7-dehydrocholesterol + NADP(+) + 2 H2O</text>
        <dbReference type="Rhea" id="RHEA:45024"/>
        <dbReference type="ChEBI" id="CHEBI:15377"/>
        <dbReference type="ChEBI" id="CHEBI:15378"/>
        <dbReference type="ChEBI" id="CHEBI:15379"/>
        <dbReference type="ChEBI" id="CHEBI:16113"/>
        <dbReference type="ChEBI" id="CHEBI:17759"/>
        <dbReference type="ChEBI" id="CHEBI:57783"/>
        <dbReference type="ChEBI" id="CHEBI:58349"/>
        <dbReference type="EC" id="1.14.19.21"/>
    </reaction>
    <physiologicalReaction direction="left-to-right" evidence="16">
        <dbReference type="Rhea" id="RHEA:45025"/>
    </physiologicalReaction>
</comment>
<keyword evidence="7" id="KW-1133">Transmembrane helix</keyword>
<evidence type="ECO:0000256" key="16">
    <source>
        <dbReference type="ARBA" id="ARBA00049548"/>
    </source>
</evidence>
<keyword evidence="6" id="KW-0479">Metal-binding</keyword>
<name>A0AA50QAJ0_MACNP</name>
<evidence type="ECO:0000256" key="5">
    <source>
        <dbReference type="ARBA" id="ARBA00022714"/>
    </source>
</evidence>
<protein>
    <recommendedName>
        <fullName evidence="14">cholesterol 7-desaturase</fullName>
        <ecNumber evidence="14">1.14.19.21</ecNumber>
    </recommendedName>
</protein>
<evidence type="ECO:0000256" key="12">
    <source>
        <dbReference type="ARBA" id="ARBA00025712"/>
    </source>
</evidence>
<comment type="subcellular location">
    <subcellularLocation>
        <location evidence="2">Membrane</location>
    </subcellularLocation>
</comment>